<accession>A0A8S5SSZ5</accession>
<proteinExistence type="predicted"/>
<evidence type="ECO:0000256" key="1">
    <source>
        <dbReference type="SAM" id="MobiDB-lite"/>
    </source>
</evidence>
<feature type="compositionally biased region" description="Gly residues" evidence="1">
    <location>
        <begin position="1"/>
        <end position="10"/>
    </location>
</feature>
<evidence type="ECO:0000313" key="2">
    <source>
        <dbReference type="EMBL" id="DAF54173.1"/>
    </source>
</evidence>
<feature type="region of interest" description="Disordered" evidence="1">
    <location>
        <begin position="1"/>
        <end position="33"/>
    </location>
</feature>
<protein>
    <submittedName>
        <fullName evidence="2">Uncharacterized protein</fullName>
    </submittedName>
</protein>
<reference evidence="2" key="1">
    <citation type="journal article" date="2021" name="Proc. Natl. Acad. Sci. U.S.A.">
        <title>A Catalog of Tens of Thousands of Viruses from Human Metagenomes Reveals Hidden Associations with Chronic Diseases.</title>
        <authorList>
            <person name="Tisza M.J."/>
            <person name="Buck C.B."/>
        </authorList>
    </citation>
    <scope>NUCLEOTIDE SEQUENCE</scope>
    <source>
        <strain evidence="2">Ctcqm2</strain>
    </source>
</reference>
<sequence>MRAWRAGGGIPIPPNSKSPQSAIKTPLRARHKK</sequence>
<organism evidence="2">
    <name type="scientific">Phage sp. ctcqm2</name>
    <dbReference type="NCBI Taxonomy" id="2828007"/>
    <lineage>
        <taxon>Viruses</taxon>
    </lineage>
</organism>
<dbReference type="EMBL" id="BK032673">
    <property type="protein sequence ID" value="DAF54173.1"/>
    <property type="molecule type" value="Genomic_DNA"/>
</dbReference>
<name>A0A8S5SSZ5_9VIRU</name>